<keyword evidence="3" id="KW-0812">Transmembrane</keyword>
<keyword evidence="7" id="KW-1185">Reference proteome</keyword>
<name>D7LUQ1_ARALL</name>
<sequence length="436" mass="49307">MASFILSRSLLVLLLIVISLFSIITISEAETSFSFTSSGKNASFESDDFALYGEAKLVDGGSSIQLTDSVSHGGGRVIYKKPIESVKNIKFEYFAGFSTFFSFSISPNRGGRLGFVVFPVNGTFDHSLFQVKFDTSENLTQIGDSNVAVIVDGATVSEKISNFTIANLEKTEKVLLYAWINYQAGGKFLEVRLSKSKSFESVLPLMFDRIDLSEMLKHEDEFMVGVNSYSGNVNLHSWSLEVRHSEYEHSWAPVLLEEQLRKEEAAKKRRSDRMRDIVTCLVMTFGSTGLVFFAMMHIYAAFKRNNLAMVMQEECGIKTKEFEYEKMEKMEVVMSKADGKQERNLSSSTQNLQPEMSFKTMTAVLMSMRGSLMYWQAWIRPMIWPLGEFLLPVWWSSPSVHPLGTRKRSSLRIASAFAKSRRPFNNVQKPIVLCDA</sequence>
<comment type="similarity">
    <text evidence="1">Belongs to the leguminous lectin family.</text>
</comment>
<feature type="transmembrane region" description="Helical" evidence="3">
    <location>
        <begin position="281"/>
        <end position="302"/>
    </location>
</feature>
<dbReference type="GO" id="GO:0030246">
    <property type="term" value="F:carbohydrate binding"/>
    <property type="evidence" value="ECO:0007669"/>
    <property type="project" value="UniProtKB-KW"/>
</dbReference>
<dbReference type="AlphaFoldDB" id="D7LUQ1"/>
<proteinExistence type="inferred from homology"/>
<evidence type="ECO:0000256" key="2">
    <source>
        <dbReference type="ARBA" id="ARBA00022734"/>
    </source>
</evidence>
<dbReference type="EMBL" id="GL348717">
    <property type="protein sequence ID" value="EFH52498.1"/>
    <property type="molecule type" value="Genomic_DNA"/>
</dbReference>
<feature type="chain" id="PRO_5003102400" description="Legume lectin domain-containing protein" evidence="4">
    <location>
        <begin position="30"/>
        <end position="436"/>
    </location>
</feature>
<evidence type="ECO:0000313" key="7">
    <source>
        <dbReference type="Proteomes" id="UP000008694"/>
    </source>
</evidence>
<reference evidence="7" key="1">
    <citation type="journal article" date="2011" name="Nat. Genet.">
        <title>The Arabidopsis lyrata genome sequence and the basis of rapid genome size change.</title>
        <authorList>
            <person name="Hu T.T."/>
            <person name="Pattyn P."/>
            <person name="Bakker E.G."/>
            <person name="Cao J."/>
            <person name="Cheng J.-F."/>
            <person name="Clark R.M."/>
            <person name="Fahlgren N."/>
            <person name="Fawcett J.A."/>
            <person name="Grimwood J."/>
            <person name="Gundlach H."/>
            <person name="Haberer G."/>
            <person name="Hollister J.D."/>
            <person name="Ossowski S."/>
            <person name="Ottilar R.P."/>
            <person name="Salamov A.A."/>
            <person name="Schneeberger K."/>
            <person name="Spannagl M."/>
            <person name="Wang X."/>
            <person name="Yang L."/>
            <person name="Nasrallah M.E."/>
            <person name="Bergelson J."/>
            <person name="Carrington J.C."/>
            <person name="Gaut B.S."/>
            <person name="Schmutz J."/>
            <person name="Mayer K.F.X."/>
            <person name="Van de Peer Y."/>
            <person name="Grigoriev I.V."/>
            <person name="Nordborg M."/>
            <person name="Weigel D."/>
            <person name="Guo Y.-L."/>
        </authorList>
    </citation>
    <scope>NUCLEOTIDE SEQUENCE [LARGE SCALE GENOMIC DNA]</scope>
    <source>
        <strain evidence="7">cv. MN47</strain>
    </source>
</reference>
<dbReference type="InterPro" id="IPR050258">
    <property type="entry name" value="Leguminous_Lectin"/>
</dbReference>
<keyword evidence="4" id="KW-0732">Signal</keyword>
<organism evidence="7">
    <name type="scientific">Arabidopsis lyrata subsp. lyrata</name>
    <name type="common">Lyre-leaved rock-cress</name>
    <dbReference type="NCBI Taxonomy" id="81972"/>
    <lineage>
        <taxon>Eukaryota</taxon>
        <taxon>Viridiplantae</taxon>
        <taxon>Streptophyta</taxon>
        <taxon>Embryophyta</taxon>
        <taxon>Tracheophyta</taxon>
        <taxon>Spermatophyta</taxon>
        <taxon>Magnoliopsida</taxon>
        <taxon>eudicotyledons</taxon>
        <taxon>Gunneridae</taxon>
        <taxon>Pentapetalae</taxon>
        <taxon>rosids</taxon>
        <taxon>malvids</taxon>
        <taxon>Brassicales</taxon>
        <taxon>Brassicaceae</taxon>
        <taxon>Camelineae</taxon>
        <taxon>Arabidopsis</taxon>
    </lineage>
</organism>
<keyword evidence="3" id="KW-0472">Membrane</keyword>
<evidence type="ECO:0000256" key="1">
    <source>
        <dbReference type="ARBA" id="ARBA00007606"/>
    </source>
</evidence>
<feature type="signal peptide" evidence="4">
    <location>
        <begin position="1"/>
        <end position="29"/>
    </location>
</feature>
<protein>
    <recommendedName>
        <fullName evidence="5">Legume lectin domain-containing protein</fullName>
    </recommendedName>
</protein>
<dbReference type="Gramene" id="fgenesh1_pg.C_scaffold_5001891">
    <property type="protein sequence ID" value="fgenesh1_pg.C_scaffold_5001891"/>
    <property type="gene ID" value="fgenesh1_pg.C_scaffold_5001891"/>
</dbReference>
<evidence type="ECO:0000256" key="4">
    <source>
        <dbReference type="SAM" id="SignalP"/>
    </source>
</evidence>
<keyword evidence="2" id="KW-0430">Lectin</keyword>
<accession>D7LUQ1</accession>
<dbReference type="PANTHER" id="PTHR32401:SF11">
    <property type="entry name" value="CONCANAVALIN A-LIKE LECTIN FAMILY PROTEIN"/>
    <property type="match status" value="1"/>
</dbReference>
<dbReference type="HOGENOM" id="CLU_051422_0_0_1"/>
<gene>
    <name evidence="6" type="ORF">ARALYDRAFT_348499</name>
</gene>
<feature type="domain" description="Legume lectin" evidence="5">
    <location>
        <begin position="31"/>
        <end position="245"/>
    </location>
</feature>
<evidence type="ECO:0000259" key="5">
    <source>
        <dbReference type="Pfam" id="PF00139"/>
    </source>
</evidence>
<dbReference type="eggNOG" id="ENOG502QTUJ">
    <property type="taxonomic scope" value="Eukaryota"/>
</dbReference>
<dbReference type="PANTHER" id="PTHR32401">
    <property type="entry name" value="CONCANAVALIN A-LIKE LECTIN FAMILY PROTEIN"/>
    <property type="match status" value="1"/>
</dbReference>
<keyword evidence="3" id="KW-1133">Transmembrane helix</keyword>
<dbReference type="InterPro" id="IPR013320">
    <property type="entry name" value="ConA-like_dom_sf"/>
</dbReference>
<dbReference type="InterPro" id="IPR001220">
    <property type="entry name" value="Legume_lectin_dom"/>
</dbReference>
<dbReference type="Gene3D" id="2.60.120.200">
    <property type="match status" value="1"/>
</dbReference>
<dbReference type="SUPFAM" id="SSF49899">
    <property type="entry name" value="Concanavalin A-like lectins/glucanases"/>
    <property type="match status" value="1"/>
</dbReference>
<dbReference type="Pfam" id="PF00139">
    <property type="entry name" value="Lectin_legB"/>
    <property type="match status" value="1"/>
</dbReference>
<evidence type="ECO:0000313" key="6">
    <source>
        <dbReference type="EMBL" id="EFH52498.1"/>
    </source>
</evidence>
<dbReference type="Proteomes" id="UP000008694">
    <property type="component" value="Unassembled WGS sequence"/>
</dbReference>
<evidence type="ECO:0000256" key="3">
    <source>
        <dbReference type="SAM" id="Phobius"/>
    </source>
</evidence>
<dbReference type="STRING" id="81972.D7LUQ1"/>